<evidence type="ECO:0000259" key="13">
    <source>
        <dbReference type="SMART" id="SM00936"/>
    </source>
</evidence>
<dbReference type="InterPro" id="IPR018044">
    <property type="entry name" value="Peptidase_S11"/>
</dbReference>
<evidence type="ECO:0000256" key="8">
    <source>
        <dbReference type="ARBA" id="ARBA00022801"/>
    </source>
</evidence>
<keyword evidence="8 14" id="KW-0378">Hydrolase</keyword>
<dbReference type="PRINTS" id="PR00725">
    <property type="entry name" value="DADACBPTASE1"/>
</dbReference>
<dbReference type="InterPro" id="IPR012338">
    <property type="entry name" value="Beta-lactam/transpept-like"/>
</dbReference>
<dbReference type="SUPFAM" id="SSF56601">
    <property type="entry name" value="beta-lactamase/transpeptidase-like"/>
    <property type="match status" value="1"/>
</dbReference>
<evidence type="ECO:0000256" key="10">
    <source>
        <dbReference type="ARBA" id="ARBA00022984"/>
    </source>
</evidence>
<dbReference type="InterPro" id="IPR001967">
    <property type="entry name" value="Peptidase_S11_N"/>
</dbReference>
<keyword evidence="5 14" id="KW-0121">Carboxypeptidase</keyword>
<dbReference type="InterPro" id="IPR015956">
    <property type="entry name" value="Peniciliin-bd_prot_C_sf"/>
</dbReference>
<evidence type="ECO:0000256" key="2">
    <source>
        <dbReference type="ARBA" id="ARBA00004752"/>
    </source>
</evidence>
<comment type="catalytic activity">
    <reaction evidence="12">
        <text>Preferential cleavage: (Ac)2-L-Lys-D-Ala-|-D-Ala. Also transpeptidation of peptidyl-alanyl moieties that are N-acyl substituents of D-alanine.</text>
        <dbReference type="EC" id="3.4.16.4"/>
    </reaction>
</comment>
<dbReference type="SUPFAM" id="SSF69189">
    <property type="entry name" value="Penicillin-binding protein associated domain"/>
    <property type="match status" value="1"/>
</dbReference>
<dbReference type="InterPro" id="IPR012907">
    <property type="entry name" value="Peptidase_S11_C"/>
</dbReference>
<dbReference type="Pfam" id="PF00768">
    <property type="entry name" value="Peptidase_S11"/>
    <property type="match status" value="1"/>
</dbReference>
<evidence type="ECO:0000256" key="12">
    <source>
        <dbReference type="ARBA" id="ARBA00034000"/>
    </source>
</evidence>
<dbReference type="Gene3D" id="3.40.710.10">
    <property type="entry name" value="DD-peptidase/beta-lactamase superfamily"/>
    <property type="match status" value="1"/>
</dbReference>
<comment type="pathway">
    <text evidence="2">Cell wall biogenesis; peptidoglycan biosynthesis.</text>
</comment>
<comment type="function">
    <text evidence="1">Removes C-terminal D-alanyl residues from sugar-peptide cell wall precursors.</text>
</comment>
<evidence type="ECO:0000256" key="3">
    <source>
        <dbReference type="ARBA" id="ARBA00007164"/>
    </source>
</evidence>
<dbReference type="PANTHER" id="PTHR21581">
    <property type="entry name" value="D-ALANYL-D-ALANINE CARBOXYPEPTIDASE"/>
    <property type="match status" value="1"/>
</dbReference>
<feature type="domain" description="Peptidase S11 D-Ala-D-Ala carboxypeptidase A C-terminal" evidence="13">
    <location>
        <begin position="280"/>
        <end position="370"/>
    </location>
</feature>
<dbReference type="UniPathway" id="UPA00219"/>
<keyword evidence="11" id="KW-0961">Cell wall biogenesis/degradation</keyword>
<dbReference type="AlphaFoldDB" id="A0A5B8R5T5"/>
<dbReference type="GO" id="GO:0071555">
    <property type="term" value="P:cell wall organization"/>
    <property type="evidence" value="ECO:0007669"/>
    <property type="project" value="UniProtKB-KW"/>
</dbReference>
<comment type="similarity">
    <text evidence="3">Belongs to the peptidase S11 family.</text>
</comment>
<dbReference type="Pfam" id="PF07943">
    <property type="entry name" value="PBP5_C"/>
    <property type="match status" value="1"/>
</dbReference>
<sequence length="386" mass="42327">MAKLALRFSVFALVLATLLGAGRVLAQTQPIPVPDPPSLGAQNYVLMDYHSGRMIASKDPDARVEPASLTKLMTAYVVFKELDAGNIAMDDMVRVSERAWRAPGSRMFIEAGDQVSVANLLRGMIIQSGNDASIALAEYVAGTEDTFAQVMNQYADALGMDNTHYVNATGLPTEEHYSSAHDTAILARALISEFPQYYKFYSTKTFKWNGIEQSNRNKLLWRDKTVDGLKTGHTEAAGYCLTSSAERDGMRLISVVMGTSSANARLDQSQALLNYGFRFFETHRLYQAGKSLTDAPVWKGATDTAPLGVRHDLYVTIPKRQYDRLEASMSVDGRIIAPVEKGKSYGKVQVTLGERTVAEVPLVALSGVEAGGFFGRIMDGVLLWFQ</sequence>
<dbReference type="Gene3D" id="2.60.410.10">
    <property type="entry name" value="D-Ala-D-Ala carboxypeptidase, C-terminal domain"/>
    <property type="match status" value="1"/>
</dbReference>
<evidence type="ECO:0000256" key="11">
    <source>
        <dbReference type="ARBA" id="ARBA00023316"/>
    </source>
</evidence>
<keyword evidence="7" id="KW-0732">Signal</keyword>
<dbReference type="GO" id="GO:0006508">
    <property type="term" value="P:proteolysis"/>
    <property type="evidence" value="ECO:0007669"/>
    <property type="project" value="UniProtKB-KW"/>
</dbReference>
<evidence type="ECO:0000256" key="7">
    <source>
        <dbReference type="ARBA" id="ARBA00022729"/>
    </source>
</evidence>
<dbReference type="PANTHER" id="PTHR21581:SF6">
    <property type="entry name" value="TRAFFICKING PROTEIN PARTICLE COMPLEX SUBUNIT 12"/>
    <property type="match status" value="1"/>
</dbReference>
<keyword evidence="6" id="KW-0645">Protease</keyword>
<evidence type="ECO:0000313" key="14">
    <source>
        <dbReference type="EMBL" id="QEA03896.1"/>
    </source>
</evidence>
<name>A0A5B8R5T5_9ZZZZ</name>
<reference evidence="14" key="1">
    <citation type="submission" date="2019-06" db="EMBL/GenBank/DDBJ databases">
        <authorList>
            <person name="Murdoch R.W."/>
            <person name="Fathepure B."/>
        </authorList>
    </citation>
    <scope>NUCLEOTIDE SEQUENCE</scope>
</reference>
<organism evidence="14">
    <name type="scientific">uncultured organism</name>
    <dbReference type="NCBI Taxonomy" id="155900"/>
    <lineage>
        <taxon>unclassified sequences</taxon>
        <taxon>environmental samples</taxon>
    </lineage>
</organism>
<proteinExistence type="inferred from homology"/>
<dbReference type="SMART" id="SM00936">
    <property type="entry name" value="PBP5_C"/>
    <property type="match status" value="1"/>
</dbReference>
<dbReference type="GO" id="GO:0009002">
    <property type="term" value="F:serine-type D-Ala-D-Ala carboxypeptidase activity"/>
    <property type="evidence" value="ECO:0007669"/>
    <property type="project" value="UniProtKB-EC"/>
</dbReference>
<evidence type="ECO:0000256" key="9">
    <source>
        <dbReference type="ARBA" id="ARBA00022960"/>
    </source>
</evidence>
<evidence type="ECO:0000256" key="5">
    <source>
        <dbReference type="ARBA" id="ARBA00022645"/>
    </source>
</evidence>
<accession>A0A5B8R5T5</accession>
<evidence type="ECO:0000256" key="1">
    <source>
        <dbReference type="ARBA" id="ARBA00003217"/>
    </source>
</evidence>
<evidence type="ECO:0000256" key="6">
    <source>
        <dbReference type="ARBA" id="ARBA00022670"/>
    </source>
</evidence>
<dbReference type="EC" id="3.4.16.4" evidence="4"/>
<dbReference type="InterPro" id="IPR037167">
    <property type="entry name" value="Peptidase_S11_C_sf"/>
</dbReference>
<gene>
    <name evidence="14" type="primary">dacA</name>
    <name evidence="14" type="ORF">KBTEX_00196</name>
</gene>
<protein>
    <recommendedName>
        <fullName evidence="4">serine-type D-Ala-D-Ala carboxypeptidase</fullName>
        <ecNumber evidence="4">3.4.16.4</ecNumber>
    </recommendedName>
</protein>
<evidence type="ECO:0000256" key="4">
    <source>
        <dbReference type="ARBA" id="ARBA00012448"/>
    </source>
</evidence>
<keyword evidence="10" id="KW-0573">Peptidoglycan synthesis</keyword>
<keyword evidence="9" id="KW-0133">Cell shape</keyword>
<dbReference type="EMBL" id="MN079077">
    <property type="protein sequence ID" value="QEA03896.1"/>
    <property type="molecule type" value="Genomic_DNA"/>
</dbReference>